<evidence type="ECO:0000313" key="2">
    <source>
        <dbReference type="Proteomes" id="UP001152798"/>
    </source>
</evidence>
<dbReference type="EMBL" id="OV725083">
    <property type="protein sequence ID" value="CAH1407975.1"/>
    <property type="molecule type" value="Genomic_DNA"/>
</dbReference>
<accession>A0A9P0HUE0</accession>
<sequence length="131" mass="13472">MVTVDGKDSRQSGPADLRAERRGVGVALDDALEDAVVAAAPALAALAGHAVAALPKMVVPSSASLSRSGHALHPSARVPGDAVIAALRFYVALFSPTGFARVVVEAEGHGGGHCCEEEQQGVHLDLWELED</sequence>
<dbReference type="Proteomes" id="UP001152798">
    <property type="component" value="Chromosome 7"/>
</dbReference>
<proteinExistence type="predicted"/>
<name>A0A9P0HUE0_NEZVI</name>
<gene>
    <name evidence="1" type="ORF">NEZAVI_LOCUS15586</name>
</gene>
<organism evidence="1 2">
    <name type="scientific">Nezara viridula</name>
    <name type="common">Southern green stink bug</name>
    <name type="synonym">Cimex viridulus</name>
    <dbReference type="NCBI Taxonomy" id="85310"/>
    <lineage>
        <taxon>Eukaryota</taxon>
        <taxon>Metazoa</taxon>
        <taxon>Ecdysozoa</taxon>
        <taxon>Arthropoda</taxon>
        <taxon>Hexapoda</taxon>
        <taxon>Insecta</taxon>
        <taxon>Pterygota</taxon>
        <taxon>Neoptera</taxon>
        <taxon>Paraneoptera</taxon>
        <taxon>Hemiptera</taxon>
        <taxon>Heteroptera</taxon>
        <taxon>Panheteroptera</taxon>
        <taxon>Pentatomomorpha</taxon>
        <taxon>Pentatomoidea</taxon>
        <taxon>Pentatomidae</taxon>
        <taxon>Pentatominae</taxon>
        <taxon>Nezara</taxon>
    </lineage>
</organism>
<keyword evidence="2" id="KW-1185">Reference proteome</keyword>
<evidence type="ECO:0000313" key="1">
    <source>
        <dbReference type="EMBL" id="CAH1407975.1"/>
    </source>
</evidence>
<dbReference type="AlphaFoldDB" id="A0A9P0HUE0"/>
<protein>
    <submittedName>
        <fullName evidence="1">Uncharacterized protein</fullName>
    </submittedName>
</protein>
<reference evidence="1" key="1">
    <citation type="submission" date="2022-01" db="EMBL/GenBank/DDBJ databases">
        <authorList>
            <person name="King R."/>
        </authorList>
    </citation>
    <scope>NUCLEOTIDE SEQUENCE</scope>
</reference>